<evidence type="ECO:0000313" key="2">
    <source>
        <dbReference type="Proteomes" id="UP001307849"/>
    </source>
</evidence>
<protein>
    <submittedName>
        <fullName evidence="1">Uncharacterized protein</fullName>
    </submittedName>
</protein>
<dbReference type="Proteomes" id="UP001307849">
    <property type="component" value="Unassembled WGS sequence"/>
</dbReference>
<dbReference type="EMBL" id="JAVHJM010000007">
    <property type="protein sequence ID" value="KAK6511070.1"/>
    <property type="molecule type" value="Genomic_DNA"/>
</dbReference>
<accession>A0AAN8N3F8</accession>
<name>A0AAN8N3F8_9PEZI</name>
<sequence length="147" mass="17432">MCGDDCSKTWRPTGARQTRPDQTRTLIWVCGPERLSLFLHLVRIAHWHHAHVMLPTLHCSEAKYFNWPLRGLLTYVCYILYPVHEPHLYWYKCIYTDQEEYLSLDFVSKLSSSDIKDIVSEQKHKHEHHHPLNACRLLLLPATQFTH</sequence>
<organism evidence="1 2">
    <name type="scientific">Arthrobotrys conoides</name>
    <dbReference type="NCBI Taxonomy" id="74498"/>
    <lineage>
        <taxon>Eukaryota</taxon>
        <taxon>Fungi</taxon>
        <taxon>Dikarya</taxon>
        <taxon>Ascomycota</taxon>
        <taxon>Pezizomycotina</taxon>
        <taxon>Orbiliomycetes</taxon>
        <taxon>Orbiliales</taxon>
        <taxon>Orbiliaceae</taxon>
        <taxon>Arthrobotrys</taxon>
    </lineage>
</organism>
<evidence type="ECO:0000313" key="1">
    <source>
        <dbReference type="EMBL" id="KAK6511070.1"/>
    </source>
</evidence>
<comment type="caution">
    <text evidence="1">The sequence shown here is derived from an EMBL/GenBank/DDBJ whole genome shotgun (WGS) entry which is preliminary data.</text>
</comment>
<proteinExistence type="predicted"/>
<gene>
    <name evidence="1" type="ORF">TWF506_010151</name>
</gene>
<dbReference type="AlphaFoldDB" id="A0AAN8N3F8"/>
<reference evidence="1 2" key="1">
    <citation type="submission" date="2019-10" db="EMBL/GenBank/DDBJ databases">
        <authorList>
            <person name="Palmer J.M."/>
        </authorList>
    </citation>
    <scope>NUCLEOTIDE SEQUENCE [LARGE SCALE GENOMIC DNA]</scope>
    <source>
        <strain evidence="1 2">TWF506</strain>
    </source>
</reference>
<keyword evidence="2" id="KW-1185">Reference proteome</keyword>